<proteinExistence type="predicted"/>
<gene>
    <name evidence="1" type="ORF">METZ01_LOCUS444329</name>
</gene>
<reference evidence="1" key="1">
    <citation type="submission" date="2018-05" db="EMBL/GenBank/DDBJ databases">
        <authorList>
            <person name="Lanie J.A."/>
            <person name="Ng W.-L."/>
            <person name="Kazmierczak K.M."/>
            <person name="Andrzejewski T.M."/>
            <person name="Davidsen T.M."/>
            <person name="Wayne K.J."/>
            <person name="Tettelin H."/>
            <person name="Glass J.I."/>
            <person name="Rusch D."/>
            <person name="Podicherti R."/>
            <person name="Tsui H.-C.T."/>
            <person name="Winkler M.E."/>
        </authorList>
    </citation>
    <scope>NUCLEOTIDE SEQUENCE</scope>
</reference>
<dbReference type="EMBL" id="UINC01181670">
    <property type="protein sequence ID" value="SVD91475.1"/>
    <property type="molecule type" value="Genomic_DNA"/>
</dbReference>
<dbReference type="AlphaFoldDB" id="A0A382Z8R0"/>
<sequence length="183" mass="20172">MAERHPFYFNGNSTTFSLRKMTDTNLASLRYQLRVAYAAVLNANGNGRLYTGGSNNVGQAHSTEYTYAQNQNNRNWNTSDGEDWPGYPGLGTTTRSTTTFTQTRNNETFPSAANLRDYGWLYWQGSTTSFNMRVISAEQDFVDTLLTDTISEAVSGDEVGTYRVSTGSPGSGWTSKGGVFTNT</sequence>
<protein>
    <submittedName>
        <fullName evidence="1">Uncharacterized protein</fullName>
    </submittedName>
</protein>
<organism evidence="1">
    <name type="scientific">marine metagenome</name>
    <dbReference type="NCBI Taxonomy" id="408172"/>
    <lineage>
        <taxon>unclassified sequences</taxon>
        <taxon>metagenomes</taxon>
        <taxon>ecological metagenomes</taxon>
    </lineage>
</organism>
<name>A0A382Z8R0_9ZZZZ</name>
<feature type="non-terminal residue" evidence="1">
    <location>
        <position position="183"/>
    </location>
</feature>
<evidence type="ECO:0000313" key="1">
    <source>
        <dbReference type="EMBL" id="SVD91475.1"/>
    </source>
</evidence>
<accession>A0A382Z8R0</accession>